<evidence type="ECO:0000256" key="1">
    <source>
        <dbReference type="SAM" id="Phobius"/>
    </source>
</evidence>
<dbReference type="RefSeq" id="WP_147869122.1">
    <property type="nucleotide sequence ID" value="NZ_CP036264.1"/>
</dbReference>
<dbReference type="KEGG" id="smam:Mal15_38340"/>
<dbReference type="InterPro" id="IPR050879">
    <property type="entry name" value="Acyltransferase_3"/>
</dbReference>
<feature type="transmembrane region" description="Helical" evidence="1">
    <location>
        <begin position="300"/>
        <end position="320"/>
    </location>
</feature>
<name>A0A5B9MLF3_9BACT</name>
<dbReference type="PANTHER" id="PTHR23028:SF53">
    <property type="entry name" value="ACYL_TRANSF_3 DOMAIN-CONTAINING PROTEIN"/>
    <property type="match status" value="1"/>
</dbReference>
<keyword evidence="1" id="KW-0812">Transmembrane</keyword>
<gene>
    <name evidence="4" type="ORF">Mal15_38340</name>
</gene>
<keyword evidence="1" id="KW-0472">Membrane</keyword>
<dbReference type="EMBL" id="CP036264">
    <property type="protein sequence ID" value="QEF99767.1"/>
    <property type="molecule type" value="Genomic_DNA"/>
</dbReference>
<dbReference type="GO" id="GO:0016747">
    <property type="term" value="F:acyltransferase activity, transferring groups other than amino-acyl groups"/>
    <property type="evidence" value="ECO:0007669"/>
    <property type="project" value="InterPro"/>
</dbReference>
<keyword evidence="5" id="KW-1185">Reference proteome</keyword>
<feature type="chain" id="PRO_5023045178" evidence="2">
    <location>
        <begin position="24"/>
        <end position="596"/>
    </location>
</feature>
<feature type="transmembrane region" description="Helical" evidence="1">
    <location>
        <begin position="395"/>
        <end position="415"/>
    </location>
</feature>
<feature type="transmembrane region" description="Helical" evidence="1">
    <location>
        <begin position="422"/>
        <end position="441"/>
    </location>
</feature>
<feature type="transmembrane region" description="Helical" evidence="1">
    <location>
        <begin position="447"/>
        <end position="463"/>
    </location>
</feature>
<accession>A0A5B9MLF3</accession>
<feature type="transmembrane region" description="Helical" evidence="1">
    <location>
        <begin position="529"/>
        <end position="554"/>
    </location>
</feature>
<reference evidence="4 5" key="1">
    <citation type="submission" date="2019-02" db="EMBL/GenBank/DDBJ databases">
        <title>Planctomycetal bacteria perform biofilm scaping via a novel small molecule.</title>
        <authorList>
            <person name="Jeske O."/>
            <person name="Boedeker C."/>
            <person name="Wiegand S."/>
            <person name="Breitling P."/>
            <person name="Kallscheuer N."/>
            <person name="Jogler M."/>
            <person name="Rohde M."/>
            <person name="Petersen J."/>
            <person name="Medema M.H."/>
            <person name="Surup F."/>
            <person name="Jogler C."/>
        </authorList>
    </citation>
    <scope>NUCLEOTIDE SEQUENCE [LARGE SCALE GENOMIC DNA]</scope>
    <source>
        <strain evidence="4 5">Mal15</strain>
    </source>
</reference>
<keyword evidence="4" id="KW-0808">Transferase</keyword>
<keyword evidence="2" id="KW-0732">Signal</keyword>
<feature type="transmembrane region" description="Helical" evidence="1">
    <location>
        <begin position="261"/>
        <end position="279"/>
    </location>
</feature>
<evidence type="ECO:0000259" key="3">
    <source>
        <dbReference type="Pfam" id="PF01757"/>
    </source>
</evidence>
<dbReference type="AlphaFoldDB" id="A0A5B9MLF3"/>
<feature type="transmembrane region" description="Helical" evidence="1">
    <location>
        <begin position="222"/>
        <end position="241"/>
    </location>
</feature>
<protein>
    <submittedName>
        <fullName evidence="4">Acyltransferase family protein</fullName>
    </submittedName>
</protein>
<dbReference type="Pfam" id="PF01757">
    <property type="entry name" value="Acyl_transf_3"/>
    <property type="match status" value="1"/>
</dbReference>
<evidence type="ECO:0000313" key="4">
    <source>
        <dbReference type="EMBL" id="QEF99767.1"/>
    </source>
</evidence>
<evidence type="ECO:0000256" key="2">
    <source>
        <dbReference type="SAM" id="SignalP"/>
    </source>
</evidence>
<proteinExistence type="predicted"/>
<organism evidence="4 5">
    <name type="scientific">Stieleria maiorica</name>
    <dbReference type="NCBI Taxonomy" id="2795974"/>
    <lineage>
        <taxon>Bacteria</taxon>
        <taxon>Pseudomonadati</taxon>
        <taxon>Planctomycetota</taxon>
        <taxon>Planctomycetia</taxon>
        <taxon>Pirellulales</taxon>
        <taxon>Pirellulaceae</taxon>
        <taxon>Stieleria</taxon>
    </lineage>
</organism>
<feature type="transmembrane region" description="Helical" evidence="1">
    <location>
        <begin position="166"/>
        <end position="186"/>
    </location>
</feature>
<feature type="transmembrane region" description="Helical" evidence="1">
    <location>
        <begin position="505"/>
        <end position="523"/>
    </location>
</feature>
<feature type="signal peptide" evidence="2">
    <location>
        <begin position="1"/>
        <end position="23"/>
    </location>
</feature>
<feature type="domain" description="Acyltransferase 3" evidence="3">
    <location>
        <begin position="216"/>
        <end position="547"/>
    </location>
</feature>
<dbReference type="GO" id="GO:0000271">
    <property type="term" value="P:polysaccharide biosynthetic process"/>
    <property type="evidence" value="ECO:0007669"/>
    <property type="project" value="TreeGrafter"/>
</dbReference>
<dbReference type="GO" id="GO:0016020">
    <property type="term" value="C:membrane"/>
    <property type="evidence" value="ECO:0007669"/>
    <property type="project" value="TreeGrafter"/>
</dbReference>
<keyword evidence="1" id="KW-1133">Transmembrane helix</keyword>
<evidence type="ECO:0000313" key="5">
    <source>
        <dbReference type="Proteomes" id="UP000321353"/>
    </source>
</evidence>
<keyword evidence="4" id="KW-0012">Acyltransferase</keyword>
<dbReference type="Proteomes" id="UP000321353">
    <property type="component" value="Chromosome"/>
</dbReference>
<dbReference type="InterPro" id="IPR002656">
    <property type="entry name" value="Acyl_transf_3_dom"/>
</dbReference>
<dbReference type="PANTHER" id="PTHR23028">
    <property type="entry name" value="ACETYLTRANSFERASE"/>
    <property type="match status" value="1"/>
</dbReference>
<sequence length="596" mass="65856" precursor="true">MVRLMRLLSACFLILSVAAGVCATRAAPVSEAPLKQFAIRPTERLGTFLPKTTLNVERDGEIRTVRCECQVDNAWVNLEFRLLETKTGRSIPFDVNISYYHGTDGTERWETGNKVATRFIEISERGQYLVFVKGTTGKGDDPNSDTYHSGLSVDVTIYDGPQKFRAWLLILAGSSVLGTSMLLWTLTHRRSRSNNADEFPLNVPSEPSPPGRLIMLDGLRGAAALGVVCCHFFVPEMSSIATKLNSIFPDPIPTLARHGDLGVEVFFVLSGFVIAYSIGNRRMSGRYIANFALRRSIRLDPPYLAAIALSVLLWAAYLPGGLGECYQQSHGWKGIVANSLYLQNILGFPSIIGVAWTLCLEIQFYLAYIGLFSLAQFVSRHLRIKRLPDHCDVDVSQVALLIAFLPLTLASIYCWNNSLSDFSFFGSWHRFFVGVMCYWAFAQRINSVAFVAYAFVLATLAIYSSDLRGGTATTTAILIYTAGRTGHLSSALSASWLQYLGRISYSLYLVHILIGVSLVNMLWSPTQSTTMTLCMFLIGLAASIAGAELMYRLFERPSVRLSRKLKWRTADQSASPVTFQVGSSAVPTTTELPIGQ</sequence>